<dbReference type="Proteomes" id="UP000501991">
    <property type="component" value="Chromosome"/>
</dbReference>
<gene>
    <name evidence="7" type="ORF">G3580_17330</name>
</gene>
<dbReference type="EMBL" id="CP048836">
    <property type="protein sequence ID" value="QID19224.1"/>
    <property type="molecule type" value="Genomic_DNA"/>
</dbReference>
<protein>
    <submittedName>
        <fullName evidence="7">FUSC family protein</fullName>
    </submittedName>
</protein>
<evidence type="ECO:0000256" key="3">
    <source>
        <dbReference type="ARBA" id="ARBA00022989"/>
    </source>
</evidence>
<dbReference type="KEGG" id="azq:G3580_17330"/>
<comment type="subcellular location">
    <subcellularLocation>
        <location evidence="1">Membrane</location>
        <topology evidence="1">Multi-pass membrane protein</topology>
    </subcellularLocation>
</comment>
<feature type="transmembrane region" description="Helical" evidence="5">
    <location>
        <begin position="196"/>
        <end position="216"/>
    </location>
</feature>
<evidence type="ECO:0000256" key="2">
    <source>
        <dbReference type="ARBA" id="ARBA00022692"/>
    </source>
</evidence>
<feature type="transmembrane region" description="Helical" evidence="5">
    <location>
        <begin position="131"/>
        <end position="149"/>
    </location>
</feature>
<feature type="transmembrane region" description="Helical" evidence="5">
    <location>
        <begin position="249"/>
        <end position="266"/>
    </location>
</feature>
<evidence type="ECO:0000259" key="6">
    <source>
        <dbReference type="Pfam" id="PF13515"/>
    </source>
</evidence>
<evidence type="ECO:0000256" key="5">
    <source>
        <dbReference type="SAM" id="Phobius"/>
    </source>
</evidence>
<evidence type="ECO:0000256" key="4">
    <source>
        <dbReference type="ARBA" id="ARBA00023136"/>
    </source>
</evidence>
<evidence type="ECO:0000313" key="7">
    <source>
        <dbReference type="EMBL" id="QID19224.1"/>
    </source>
</evidence>
<keyword evidence="2 5" id="KW-0812">Transmembrane</keyword>
<keyword evidence="3 5" id="KW-1133">Transmembrane helix</keyword>
<feature type="transmembrane region" description="Helical" evidence="5">
    <location>
        <begin position="272"/>
        <end position="291"/>
    </location>
</feature>
<organism evidence="7 8">
    <name type="scientific">Nitrogeniibacter mangrovi</name>
    <dbReference type="NCBI Taxonomy" id="2016596"/>
    <lineage>
        <taxon>Bacteria</taxon>
        <taxon>Pseudomonadati</taxon>
        <taxon>Pseudomonadota</taxon>
        <taxon>Betaproteobacteria</taxon>
        <taxon>Rhodocyclales</taxon>
        <taxon>Zoogloeaceae</taxon>
        <taxon>Nitrogeniibacter</taxon>
    </lineage>
</organism>
<proteinExistence type="predicted"/>
<sequence>MGMDDWKDRLRSFVRAEWRAQTAIRASDRPWQMPFAASLAMGLPLLFGAWFNQMAPALIGSLGGLVFLYLPRTALQHRMVTLMACGFGMVGCFALGVLSHLLPAVIMPALALCATLVTMVCRVYRLGPPGSLFFVMAAAIGADAPGTLAQVPERVGLLALGAVGAGVIALVYSVLILRIRDPLPVAPLPPPTFDFVVFDSIIVGLSVGVSFLAAQLLDLHKAYWVAVSCLAVIQGVSRRSVWERQIHRVVSTSLGLVLTWLVFALPFDRWGFVPLVMVLAFVIETLVVRHYGFATVFITPMAILLGDATSFPLGDASALIQARFIDTVLGSLVGFLGGMAIHSQGVRQAVGAPLRRVLGGQGPEGVKRRRTVDR</sequence>
<feature type="domain" description="Integral membrane bound transporter" evidence="6">
    <location>
        <begin position="210"/>
        <end position="336"/>
    </location>
</feature>
<evidence type="ECO:0000256" key="1">
    <source>
        <dbReference type="ARBA" id="ARBA00004141"/>
    </source>
</evidence>
<dbReference type="Pfam" id="PF13515">
    <property type="entry name" value="FUSC_2"/>
    <property type="match status" value="1"/>
</dbReference>
<dbReference type="AlphaFoldDB" id="A0A6C1BAD1"/>
<accession>A0A6C1BAD1</accession>
<name>A0A6C1BAD1_9RHOO</name>
<feature type="transmembrane region" description="Helical" evidence="5">
    <location>
        <begin position="79"/>
        <end position="98"/>
    </location>
</feature>
<dbReference type="InterPro" id="IPR049453">
    <property type="entry name" value="Memb_transporter_dom"/>
</dbReference>
<keyword evidence="4 5" id="KW-0472">Membrane</keyword>
<evidence type="ECO:0000313" key="8">
    <source>
        <dbReference type="Proteomes" id="UP000501991"/>
    </source>
</evidence>
<dbReference type="GO" id="GO:0016020">
    <property type="term" value="C:membrane"/>
    <property type="evidence" value="ECO:0007669"/>
    <property type="project" value="UniProtKB-SubCell"/>
</dbReference>
<keyword evidence="8" id="KW-1185">Reference proteome</keyword>
<feature type="transmembrane region" description="Helical" evidence="5">
    <location>
        <begin position="50"/>
        <end position="70"/>
    </location>
</feature>
<reference evidence="7 8" key="1">
    <citation type="submission" date="2020-02" db="EMBL/GenBank/DDBJ databases">
        <title>Nitrogenibacter mangrovi gen. nov., sp. nov. isolated from mangrove sediment, a denitrifying betaproteobacterium.</title>
        <authorList>
            <person name="Liao H."/>
            <person name="Tian Y."/>
        </authorList>
    </citation>
    <scope>NUCLEOTIDE SEQUENCE [LARGE SCALE GENOMIC DNA]</scope>
    <source>
        <strain evidence="7 8">M9-3-2</strain>
    </source>
</reference>
<feature type="transmembrane region" description="Helical" evidence="5">
    <location>
        <begin position="155"/>
        <end position="175"/>
    </location>
</feature>